<gene>
    <name evidence="1" type="ORF">IC621_02690</name>
</gene>
<evidence type="ECO:0000313" key="1">
    <source>
        <dbReference type="EMBL" id="MBD1379127.1"/>
    </source>
</evidence>
<dbReference type="AlphaFoldDB" id="A0A926RWF7"/>
<dbReference type="RefSeq" id="WP_191155460.1">
    <property type="nucleotide sequence ID" value="NZ_JACXAI010000002.1"/>
</dbReference>
<sequence>MKTTVEYLKMPKELLSDLSLVDQSEICNEVIMVNNKIGCLVGVSDSWYTWCSTWDEFDKYLLNKIINSGDDENVSE</sequence>
<accession>A0A926RWF7</accession>
<comment type="caution">
    <text evidence="1">The sequence shown here is derived from an EMBL/GenBank/DDBJ whole genome shotgun (WGS) entry which is preliminary data.</text>
</comment>
<keyword evidence="2" id="KW-1185">Reference proteome</keyword>
<name>A0A926RWF7_9BACI</name>
<dbReference type="Proteomes" id="UP000626844">
    <property type="component" value="Unassembled WGS sequence"/>
</dbReference>
<organism evidence="1 2">
    <name type="scientific">Metabacillus arenae</name>
    <dbReference type="NCBI Taxonomy" id="2771434"/>
    <lineage>
        <taxon>Bacteria</taxon>
        <taxon>Bacillati</taxon>
        <taxon>Bacillota</taxon>
        <taxon>Bacilli</taxon>
        <taxon>Bacillales</taxon>
        <taxon>Bacillaceae</taxon>
        <taxon>Metabacillus</taxon>
    </lineage>
</organism>
<dbReference type="EMBL" id="JACXAI010000002">
    <property type="protein sequence ID" value="MBD1379127.1"/>
    <property type="molecule type" value="Genomic_DNA"/>
</dbReference>
<proteinExistence type="predicted"/>
<protein>
    <submittedName>
        <fullName evidence="1">Uncharacterized protein</fullName>
    </submittedName>
</protein>
<evidence type="ECO:0000313" key="2">
    <source>
        <dbReference type="Proteomes" id="UP000626844"/>
    </source>
</evidence>
<reference evidence="1" key="1">
    <citation type="submission" date="2020-09" db="EMBL/GenBank/DDBJ databases">
        <title>A novel bacterium of genus Bacillus, isolated from South China Sea.</title>
        <authorList>
            <person name="Huang H."/>
            <person name="Mo K."/>
            <person name="Hu Y."/>
        </authorList>
    </citation>
    <scope>NUCLEOTIDE SEQUENCE</scope>
    <source>
        <strain evidence="1">IB182487</strain>
    </source>
</reference>